<feature type="transmembrane region" description="Helical" evidence="1">
    <location>
        <begin position="6"/>
        <end position="25"/>
    </location>
</feature>
<dbReference type="GeneID" id="77927527"/>
<reference evidence="2 3" key="1">
    <citation type="submission" date="2020-06" db="EMBL/GenBank/DDBJ databases">
        <authorList>
            <person name="Arora M.N."/>
            <person name="Dalling M.T."/>
            <person name="Dawson S.P.M."/>
            <person name="Elia S.N."/>
            <person name="Burke B."/>
            <person name="Shaffer C.D."/>
            <person name="Weston-Hafer K.A."/>
            <person name="Garlena R.A."/>
            <person name="Russell D.A."/>
            <person name="Pope W.H."/>
            <person name="Jacobs-Sera D."/>
            <person name="Hatfull G.F."/>
        </authorList>
    </citation>
    <scope>NUCLEOTIDE SEQUENCE [LARGE SCALE GENOMIC DNA]</scope>
</reference>
<protein>
    <submittedName>
        <fullName evidence="2">Membrane protein</fullName>
    </submittedName>
</protein>
<dbReference type="RefSeq" id="YP_010651811.1">
    <property type="nucleotide sequence ID" value="NC_070783.1"/>
</dbReference>
<sequence length="30" mass="3255">MGDDMHPASCLLWLIAIGLGIWLAVETLTN</sequence>
<dbReference type="EMBL" id="MT684598">
    <property type="protein sequence ID" value="QNN99304.1"/>
    <property type="molecule type" value="Genomic_DNA"/>
</dbReference>
<keyword evidence="3" id="KW-1185">Reference proteome</keyword>
<proteinExistence type="predicted"/>
<accession>A0A7G9UZ49</accession>
<evidence type="ECO:0000313" key="3">
    <source>
        <dbReference type="Proteomes" id="UP000516151"/>
    </source>
</evidence>
<keyword evidence="1" id="KW-0812">Transmembrane</keyword>
<organism evidence="2 3">
    <name type="scientific">Streptomyces phage Faust</name>
    <dbReference type="NCBI Taxonomy" id="2767565"/>
    <lineage>
        <taxon>Viruses</taxon>
        <taxon>Duplodnaviria</taxon>
        <taxon>Heunggongvirae</taxon>
        <taxon>Uroviricota</taxon>
        <taxon>Caudoviricetes</taxon>
        <taxon>Stanwilliamsviridae</taxon>
        <taxon>Loccivirinae</taxon>
        <taxon>Faustvirus</taxon>
        <taxon>Faustvirus faust</taxon>
    </lineage>
</organism>
<evidence type="ECO:0000313" key="2">
    <source>
        <dbReference type="EMBL" id="QNN99304.1"/>
    </source>
</evidence>
<evidence type="ECO:0000256" key="1">
    <source>
        <dbReference type="SAM" id="Phobius"/>
    </source>
</evidence>
<name>A0A7G9UZ49_9CAUD</name>
<dbReference type="KEGG" id="vg:77927527"/>
<dbReference type="Proteomes" id="UP000516151">
    <property type="component" value="Segment"/>
</dbReference>
<keyword evidence="1" id="KW-1133">Transmembrane helix</keyword>
<gene>
    <name evidence="2" type="primary">232</name>
    <name evidence="2" type="ORF">SEA_FAUST_232</name>
</gene>
<keyword evidence="1" id="KW-0472">Membrane</keyword>